<evidence type="ECO:0000313" key="3">
    <source>
        <dbReference type="Proteomes" id="UP000006101"/>
    </source>
</evidence>
<dbReference type="STRING" id="1229908.NKOR_04090"/>
<accession>K0B3N7</accession>
<dbReference type="CDD" id="cd00104">
    <property type="entry name" value="KAZAL_FS"/>
    <property type="match status" value="1"/>
</dbReference>
<evidence type="ECO:0000259" key="1">
    <source>
        <dbReference type="PROSITE" id="PS51465"/>
    </source>
</evidence>
<dbReference type="HOGENOM" id="CLU_1109474_0_0_2"/>
<dbReference type="EMBL" id="CP003842">
    <property type="protein sequence ID" value="AFS80708.1"/>
    <property type="molecule type" value="Genomic_DNA"/>
</dbReference>
<dbReference type="SUPFAM" id="SSF100895">
    <property type="entry name" value="Kazal-type serine protease inhibitors"/>
    <property type="match status" value="1"/>
</dbReference>
<keyword evidence="3" id="KW-1185">Reference proteome</keyword>
<dbReference type="PROSITE" id="PS51465">
    <property type="entry name" value="KAZAL_2"/>
    <property type="match status" value="1"/>
</dbReference>
<dbReference type="KEGG" id="nkr:NKOR_04090"/>
<dbReference type="InterPro" id="IPR036058">
    <property type="entry name" value="Kazal_dom_sf"/>
</dbReference>
<organism evidence="2 3">
    <name type="scientific">Candidatus Nitrosopumilus koreensis AR1</name>
    <dbReference type="NCBI Taxonomy" id="1229908"/>
    <lineage>
        <taxon>Archaea</taxon>
        <taxon>Nitrososphaerota</taxon>
        <taxon>Nitrososphaeria</taxon>
        <taxon>Nitrosopumilales</taxon>
        <taxon>Nitrosopumilaceae</taxon>
        <taxon>Nitrosopumilus</taxon>
    </lineage>
</organism>
<gene>
    <name evidence="2" type="ORF">NKOR_04090</name>
</gene>
<dbReference type="Gene3D" id="3.30.60.30">
    <property type="match status" value="1"/>
</dbReference>
<protein>
    <recommendedName>
        <fullName evidence="1">Kazal-like domain-containing protein</fullName>
    </recommendedName>
</protein>
<sequence length="250" mass="27855">MKTRNKILLGVGIVIAIIVLLSSLMAYFNKNGTILESDYNNDPSRVLAHCAQQKYGEENDWKTPDGKNFAVTSIGLFAMNETHYIDNNLCTWIERPSGLNTMLSGDELKFYKQKLAKDKDESKSCPDGQNYNEILFKCVVSCEDDLVYNGYTDSCTTEFELKYHGFCDDEFTYDPLSHICYSDDGTLQTPLKDPPRTAPPEPECSIQCLVYDPVCGVDGITYACGIEDAACHGVKVKHDGECSDSKLGTE</sequence>
<evidence type="ECO:0000313" key="2">
    <source>
        <dbReference type="EMBL" id="AFS80708.1"/>
    </source>
</evidence>
<dbReference type="InterPro" id="IPR002350">
    <property type="entry name" value="Kazal_dom"/>
</dbReference>
<dbReference type="RefSeq" id="WP_014963095.1">
    <property type="nucleotide sequence ID" value="NC_018655.1"/>
</dbReference>
<proteinExistence type="predicted"/>
<dbReference type="GeneID" id="13724856"/>
<dbReference type="PANTHER" id="PTHR34376">
    <property type="entry name" value="SERINE PROTEASE INHIBITOR, KAZAL-TYPE FAMILY PROTEIN"/>
    <property type="match status" value="1"/>
</dbReference>
<dbReference type="SMART" id="SM00280">
    <property type="entry name" value="KAZAL"/>
    <property type="match status" value="1"/>
</dbReference>
<dbReference type="Proteomes" id="UP000006101">
    <property type="component" value="Chromosome"/>
</dbReference>
<reference evidence="2 3" key="1">
    <citation type="journal article" date="2012" name="J. Bacteriol.">
        <title>Draft Genome Sequence of an Ammonia-Oxidizing Archaeon, "Candidatus Nitrosopumilus koreensis" AR1, from Marine Sediment.</title>
        <authorList>
            <person name="Park S.J."/>
            <person name="Kim J.G."/>
            <person name="Jung M.Y."/>
            <person name="Kim S.J."/>
            <person name="Cha I.T."/>
            <person name="Kwon K."/>
            <person name="Lee J.H."/>
            <person name="Rhee S.K."/>
        </authorList>
    </citation>
    <scope>NUCLEOTIDE SEQUENCE [LARGE SCALE GENOMIC DNA]</scope>
    <source>
        <strain evidence="2 3">AR1</strain>
    </source>
</reference>
<feature type="domain" description="Kazal-like" evidence="1">
    <location>
        <begin position="198"/>
        <end position="244"/>
    </location>
</feature>
<name>K0B3N7_9ARCH</name>
<dbReference type="PATRIC" id="fig|1229908.8.peg.886"/>
<dbReference type="AlphaFoldDB" id="K0B3N7"/>
<dbReference type="PANTHER" id="PTHR34376:SF2">
    <property type="entry name" value="SERINE PROTEASE INHIBITOR, KAZAL-TYPE FAMILY PROTEIN"/>
    <property type="match status" value="1"/>
</dbReference>